<dbReference type="EMBL" id="BGZK01000059">
    <property type="protein sequence ID" value="GBP13718.1"/>
    <property type="molecule type" value="Genomic_DNA"/>
</dbReference>
<dbReference type="AlphaFoldDB" id="A0A4C1TJY5"/>
<feature type="region of interest" description="Disordered" evidence="1">
    <location>
        <begin position="286"/>
        <end position="329"/>
    </location>
</feature>
<keyword evidence="3" id="KW-1185">Reference proteome</keyword>
<evidence type="ECO:0000313" key="3">
    <source>
        <dbReference type="Proteomes" id="UP000299102"/>
    </source>
</evidence>
<evidence type="ECO:0000256" key="1">
    <source>
        <dbReference type="SAM" id="MobiDB-lite"/>
    </source>
</evidence>
<feature type="compositionally biased region" description="Low complexity" evidence="1">
    <location>
        <begin position="286"/>
        <end position="304"/>
    </location>
</feature>
<accession>A0A4C1TJY5</accession>
<dbReference type="Proteomes" id="UP000299102">
    <property type="component" value="Unassembled WGS sequence"/>
</dbReference>
<gene>
    <name evidence="2" type="ORF">EVAR_7955_1</name>
</gene>
<name>A0A4C1TJY5_EUMVA</name>
<protein>
    <submittedName>
        <fullName evidence="2">Uncharacterized protein</fullName>
    </submittedName>
</protein>
<evidence type="ECO:0000313" key="2">
    <source>
        <dbReference type="EMBL" id="GBP13718.1"/>
    </source>
</evidence>
<organism evidence="2 3">
    <name type="scientific">Eumeta variegata</name>
    <name type="common">Bagworm moth</name>
    <name type="synonym">Eumeta japonica</name>
    <dbReference type="NCBI Taxonomy" id="151549"/>
    <lineage>
        <taxon>Eukaryota</taxon>
        <taxon>Metazoa</taxon>
        <taxon>Ecdysozoa</taxon>
        <taxon>Arthropoda</taxon>
        <taxon>Hexapoda</taxon>
        <taxon>Insecta</taxon>
        <taxon>Pterygota</taxon>
        <taxon>Neoptera</taxon>
        <taxon>Endopterygota</taxon>
        <taxon>Lepidoptera</taxon>
        <taxon>Glossata</taxon>
        <taxon>Ditrysia</taxon>
        <taxon>Tineoidea</taxon>
        <taxon>Psychidae</taxon>
        <taxon>Oiketicinae</taxon>
        <taxon>Eumeta</taxon>
    </lineage>
</organism>
<proteinExistence type="predicted"/>
<comment type="caution">
    <text evidence="2">The sequence shown here is derived from an EMBL/GenBank/DDBJ whole genome shotgun (WGS) entry which is preliminary data.</text>
</comment>
<sequence>MKYSRSFVRPCTSACARPNVAIGTDCHCHTVPDVSCKRLFYACGKIPERDDGSRNAKDLAGSRYPLSVAPVGYDFGRPRRTWPSIGRNRMHIEHDIRKEITSVIRDDMSDMEGIWCTNEEMVMVAAIVTKPRNEQTKVAVQSNCMFGPVMSGIEPTTAISVSFSNESGGARRRGRPRPRDNAECRFWPLITIALINDNASMPSHSVDYRKINIVSAKSVLISVRLQSGGSARDRGDGKHDRFLAPLAHLRGLLLRVHSECQLVAATARLCRERRTRIATETFDYTTQRGATAARRPPPAAQTARRPPPPKRDYHPIGSRADCPRVLNIP</sequence>
<reference evidence="2 3" key="1">
    <citation type="journal article" date="2019" name="Commun. Biol.">
        <title>The bagworm genome reveals a unique fibroin gene that provides high tensile strength.</title>
        <authorList>
            <person name="Kono N."/>
            <person name="Nakamura H."/>
            <person name="Ohtoshi R."/>
            <person name="Tomita M."/>
            <person name="Numata K."/>
            <person name="Arakawa K."/>
        </authorList>
    </citation>
    <scope>NUCLEOTIDE SEQUENCE [LARGE SCALE GENOMIC DNA]</scope>
</reference>